<dbReference type="SUPFAM" id="SSF52540">
    <property type="entry name" value="P-loop containing nucleoside triphosphate hydrolases"/>
    <property type="match status" value="1"/>
</dbReference>
<dbReference type="InterPro" id="IPR027417">
    <property type="entry name" value="P-loop_NTPase"/>
</dbReference>
<feature type="domain" description="SNF2 N-terminal" evidence="2">
    <location>
        <begin position="32"/>
        <end position="116"/>
    </location>
</feature>
<keyword evidence="4" id="KW-1185">Reference proteome</keyword>
<evidence type="ECO:0000259" key="2">
    <source>
        <dbReference type="Pfam" id="PF00176"/>
    </source>
</evidence>
<dbReference type="Proteomes" id="UP001626550">
    <property type="component" value="Unassembled WGS sequence"/>
</dbReference>
<protein>
    <recommendedName>
        <fullName evidence="2">SNF2 N-terminal domain-containing protein</fullName>
    </recommendedName>
</protein>
<reference evidence="3 4" key="1">
    <citation type="submission" date="2024-11" db="EMBL/GenBank/DDBJ databases">
        <title>Adaptive evolution of stress response genes in parasites aligns with host niche diversity.</title>
        <authorList>
            <person name="Hahn C."/>
            <person name="Resl P."/>
        </authorList>
    </citation>
    <scope>NUCLEOTIDE SEQUENCE [LARGE SCALE GENOMIC DNA]</scope>
    <source>
        <strain evidence="3">EGGRZ-B1_66</strain>
        <tissue evidence="3">Body</tissue>
    </source>
</reference>
<evidence type="ECO:0000313" key="3">
    <source>
        <dbReference type="EMBL" id="KAL3313827.1"/>
    </source>
</evidence>
<dbReference type="InterPro" id="IPR038718">
    <property type="entry name" value="SNF2-like_sf"/>
</dbReference>
<dbReference type="InterPro" id="IPR000330">
    <property type="entry name" value="SNF2_N"/>
</dbReference>
<feature type="compositionally biased region" description="Low complexity" evidence="1">
    <location>
        <begin position="227"/>
        <end position="239"/>
    </location>
</feature>
<sequence>MMVFMFDALGRHVWGDALMKKPREISVELRPYQLEAIQWLVYRERKLQMIDALAVMKKMTKEFTLTDGQRIHVSRFGENVFLNQFTADSVQFGCRGGMLCDEMGLGKTLEIIALILSNPRDSNTSLLEGKPPFQAFLNEHHEPIPLTPRKSRKRTHQELDEEQSASELKKLCQNHSLFVPDNGIVVVGDCIVSRKQKSVIGKTGKKTKEWDYTIEKATEDPVEGDADSVSGPHSVPVGVGDHEAHPHGSHAGLRVHGP</sequence>
<evidence type="ECO:0000256" key="1">
    <source>
        <dbReference type="SAM" id="MobiDB-lite"/>
    </source>
</evidence>
<organism evidence="3 4">
    <name type="scientific">Cichlidogyrus casuarinus</name>
    <dbReference type="NCBI Taxonomy" id="1844966"/>
    <lineage>
        <taxon>Eukaryota</taxon>
        <taxon>Metazoa</taxon>
        <taxon>Spiralia</taxon>
        <taxon>Lophotrochozoa</taxon>
        <taxon>Platyhelminthes</taxon>
        <taxon>Monogenea</taxon>
        <taxon>Monopisthocotylea</taxon>
        <taxon>Dactylogyridea</taxon>
        <taxon>Ancyrocephalidae</taxon>
        <taxon>Cichlidogyrus</taxon>
    </lineage>
</organism>
<dbReference type="Gene3D" id="3.40.50.10810">
    <property type="entry name" value="Tandem AAA-ATPase domain"/>
    <property type="match status" value="1"/>
</dbReference>
<dbReference type="InterPro" id="IPR052583">
    <property type="entry name" value="ATP-helicase/E3_Ub-Ligase"/>
</dbReference>
<evidence type="ECO:0000313" key="4">
    <source>
        <dbReference type="Proteomes" id="UP001626550"/>
    </source>
</evidence>
<accession>A0ABD2Q3X6</accession>
<dbReference type="AlphaFoldDB" id="A0ABD2Q3X6"/>
<name>A0ABD2Q3X6_9PLAT</name>
<proteinExistence type="predicted"/>
<gene>
    <name evidence="3" type="ORF">Ciccas_007566</name>
</gene>
<dbReference type="EMBL" id="JBJKFK010001180">
    <property type="protein sequence ID" value="KAL3313827.1"/>
    <property type="molecule type" value="Genomic_DNA"/>
</dbReference>
<dbReference type="PANTHER" id="PTHR45865">
    <property type="entry name" value="E3 UBIQUITIN-PROTEIN LIGASE SHPRH FAMILY MEMBER"/>
    <property type="match status" value="1"/>
</dbReference>
<comment type="caution">
    <text evidence="3">The sequence shown here is derived from an EMBL/GenBank/DDBJ whole genome shotgun (WGS) entry which is preliminary data.</text>
</comment>
<feature type="region of interest" description="Disordered" evidence="1">
    <location>
        <begin position="219"/>
        <end position="258"/>
    </location>
</feature>
<dbReference type="Pfam" id="PF00176">
    <property type="entry name" value="SNF2-rel_dom"/>
    <property type="match status" value="1"/>
</dbReference>
<dbReference type="PANTHER" id="PTHR45865:SF1">
    <property type="entry name" value="E3 UBIQUITIN-PROTEIN LIGASE SHPRH"/>
    <property type="match status" value="1"/>
</dbReference>